<feature type="compositionally biased region" description="Polar residues" evidence="1">
    <location>
        <begin position="262"/>
        <end position="301"/>
    </location>
</feature>
<evidence type="ECO:0000313" key="2">
    <source>
        <dbReference type="EMBL" id="CBY00869.1"/>
    </source>
</evidence>
<dbReference type="EMBL" id="FP929138">
    <property type="protein sequence ID" value="CBY00869.1"/>
    <property type="molecule type" value="Genomic_DNA"/>
</dbReference>
<dbReference type="PANTHER" id="PTHR39469">
    <property type="entry name" value="CHROMOSOME 1, WHOLE GENOME SHOTGUN SEQUENCE"/>
    <property type="match status" value="1"/>
</dbReference>
<feature type="region of interest" description="Disordered" evidence="1">
    <location>
        <begin position="36"/>
        <end position="184"/>
    </location>
</feature>
<feature type="compositionally biased region" description="Polar residues" evidence="1">
    <location>
        <begin position="42"/>
        <end position="52"/>
    </location>
</feature>
<accession>E5AB28</accession>
<organism evidence="3">
    <name type="scientific">Leptosphaeria maculans (strain JN3 / isolate v23.1.3 / race Av1-4-5-6-7-8)</name>
    <name type="common">Blackleg fungus</name>
    <name type="synonym">Phoma lingam</name>
    <dbReference type="NCBI Taxonomy" id="985895"/>
    <lineage>
        <taxon>Eukaryota</taxon>
        <taxon>Fungi</taxon>
        <taxon>Dikarya</taxon>
        <taxon>Ascomycota</taxon>
        <taxon>Pezizomycotina</taxon>
        <taxon>Dothideomycetes</taxon>
        <taxon>Pleosporomycetidae</taxon>
        <taxon>Pleosporales</taxon>
        <taxon>Pleosporineae</taxon>
        <taxon>Leptosphaeriaceae</taxon>
        <taxon>Plenodomus</taxon>
        <taxon>Plenodomus lingam/Leptosphaeria maculans species complex</taxon>
    </lineage>
</organism>
<dbReference type="AlphaFoldDB" id="E5AB28"/>
<evidence type="ECO:0000256" key="1">
    <source>
        <dbReference type="SAM" id="MobiDB-lite"/>
    </source>
</evidence>
<feature type="region of interest" description="Disordered" evidence="1">
    <location>
        <begin position="461"/>
        <end position="487"/>
    </location>
</feature>
<gene>
    <name evidence="2" type="ORF">LEMA_P019990.1</name>
</gene>
<feature type="compositionally biased region" description="Low complexity" evidence="1">
    <location>
        <begin position="238"/>
        <end position="250"/>
    </location>
</feature>
<proteinExistence type="predicted"/>
<reference evidence="3" key="1">
    <citation type="journal article" date="2011" name="Nat. Commun.">
        <title>Effector diversification within compartments of the Leptosphaeria maculans genome affected by Repeat-Induced Point mutations.</title>
        <authorList>
            <person name="Rouxel T."/>
            <person name="Grandaubert J."/>
            <person name="Hane J.K."/>
            <person name="Hoede C."/>
            <person name="van de Wouw A.P."/>
            <person name="Couloux A."/>
            <person name="Dominguez V."/>
            <person name="Anthouard V."/>
            <person name="Bally P."/>
            <person name="Bourras S."/>
            <person name="Cozijnsen A.J."/>
            <person name="Ciuffetti L.M."/>
            <person name="Degrave A."/>
            <person name="Dilmaghani A."/>
            <person name="Duret L."/>
            <person name="Fudal I."/>
            <person name="Goodwin S.B."/>
            <person name="Gout L."/>
            <person name="Glaser N."/>
            <person name="Linglin J."/>
            <person name="Kema G.H.J."/>
            <person name="Lapalu N."/>
            <person name="Lawrence C.B."/>
            <person name="May K."/>
            <person name="Meyer M."/>
            <person name="Ollivier B."/>
            <person name="Poulain J."/>
            <person name="Schoch C.L."/>
            <person name="Simon A."/>
            <person name="Spatafora J.W."/>
            <person name="Stachowiak A."/>
            <person name="Turgeon B.G."/>
            <person name="Tyler B.M."/>
            <person name="Vincent D."/>
            <person name="Weissenbach J."/>
            <person name="Amselem J."/>
            <person name="Quesneville H."/>
            <person name="Oliver R.P."/>
            <person name="Wincker P."/>
            <person name="Balesdent M.-H."/>
            <person name="Howlett B.J."/>
        </authorList>
    </citation>
    <scope>NUCLEOTIDE SEQUENCE [LARGE SCALE GENOMIC DNA]</scope>
    <source>
        <strain evidence="3">JN3 / isolate v23.1.3 / race Av1-4-5-6-7-8</strain>
    </source>
</reference>
<feature type="compositionally biased region" description="Basic and acidic residues" evidence="1">
    <location>
        <begin position="461"/>
        <end position="473"/>
    </location>
</feature>
<feature type="region of interest" description="Disordered" evidence="1">
    <location>
        <begin position="207"/>
        <end position="301"/>
    </location>
</feature>
<name>E5AB28_LEPMJ</name>
<dbReference type="OrthoDB" id="102260at2759"/>
<feature type="compositionally biased region" description="Polar residues" evidence="1">
    <location>
        <begin position="112"/>
        <end position="122"/>
    </location>
</feature>
<dbReference type="eggNOG" id="ENOG502RXUE">
    <property type="taxonomic scope" value="Eukaryota"/>
</dbReference>
<keyword evidence="3" id="KW-1185">Reference proteome</keyword>
<dbReference type="PANTHER" id="PTHR39469:SF1">
    <property type="entry name" value="DUF4203 DOMAIN-CONTAINING PROTEIN"/>
    <property type="match status" value="1"/>
</dbReference>
<dbReference type="Proteomes" id="UP000002668">
    <property type="component" value="Genome"/>
</dbReference>
<evidence type="ECO:0000313" key="3">
    <source>
        <dbReference type="Proteomes" id="UP000002668"/>
    </source>
</evidence>
<feature type="region of interest" description="Disordered" evidence="1">
    <location>
        <begin position="375"/>
        <end position="427"/>
    </location>
</feature>
<dbReference type="InParanoid" id="E5AB28"/>
<sequence length="508" mass="55443">MSAMKFRASCDATYSQEDLISGEADDDLASSVAATLDDDNDAISSRPITSPVSPLDAQQPVIPEGPDVSVQQAEDKSAASQAASNRPPKEEGEATDKPALDTVPEVPASQMRAGQSLTTSIKSGPDELSNGGSIRRESRIQADTSSPGTNEDEKDSDSKQAKSVALTQVERAESHVGSLRDGLLTTKLSKVAQSYRTNEWAKHLEVAEKPTLEELETPDSPGIALSKGFPQETPAPVSEELASSLLASSRSSRRILPEENAQETGSQGLIRSGSKFSLNSQKRQRALSQSPAAPSLGNLSRSNSSVHVDVLAPLPSNTLLGKRESLIKNRVSSQSLTPKSSAANLLVDQKEMDNMTLAQRRQILQQQSGISLLQHQTSMTSPRRGPPSASQKWQTKGWSAQSPPIGFDSHQPKRSSSSQSSQKREQLYAGWRDSVRDVTPPQTAVFIVEQQRQVLLNERRQKEMERQQRELQRQQRASQMESMMRSGQMLDAHREAMRKMQADANKRS</sequence>
<dbReference type="HOGENOM" id="CLU_588114_0_0_1"/>
<protein>
    <submittedName>
        <fullName evidence="2">Uncharacterized protein</fullName>
    </submittedName>
</protein>
<dbReference type="VEuPathDB" id="FungiDB:LEMA_P019990.1"/>
<feature type="compositionally biased region" description="Basic and acidic residues" evidence="1">
    <location>
        <begin position="87"/>
        <end position="99"/>
    </location>
</feature>
<dbReference type="STRING" id="985895.E5AB28"/>
<feature type="compositionally biased region" description="Polar residues" evidence="1">
    <location>
        <begin position="388"/>
        <end position="402"/>
    </location>
</feature>
<dbReference type="OMA" id="SYDIGAR"/>